<dbReference type="AlphaFoldDB" id="A0A0P1B6Z1"/>
<sequence length="51" mass="5804">MTIKSDVKTPVVQIALPRVYCLTGPFSVLETWHGFFVRLDVTLPWKGTKAR</sequence>
<protein>
    <submittedName>
        <fullName evidence="1">Uncharacterized protein</fullName>
    </submittedName>
</protein>
<dbReference type="RefSeq" id="XP_024585941.1">
    <property type="nucleotide sequence ID" value="XM_024720775.1"/>
</dbReference>
<dbReference type="GeneID" id="36402385"/>
<keyword evidence="2" id="KW-1185">Reference proteome</keyword>
<reference evidence="2" key="1">
    <citation type="submission" date="2014-09" db="EMBL/GenBank/DDBJ databases">
        <authorList>
            <person name="Sharma Rahul"/>
            <person name="Thines Marco"/>
        </authorList>
    </citation>
    <scope>NUCLEOTIDE SEQUENCE [LARGE SCALE GENOMIC DNA]</scope>
</reference>
<dbReference type="EMBL" id="CCYD01003090">
    <property type="protein sequence ID" value="CEG49572.1"/>
    <property type="molecule type" value="Genomic_DNA"/>
</dbReference>
<evidence type="ECO:0000313" key="1">
    <source>
        <dbReference type="EMBL" id="CEG49572.1"/>
    </source>
</evidence>
<evidence type="ECO:0000313" key="2">
    <source>
        <dbReference type="Proteomes" id="UP000054928"/>
    </source>
</evidence>
<dbReference type="Proteomes" id="UP000054928">
    <property type="component" value="Unassembled WGS sequence"/>
</dbReference>
<proteinExistence type="predicted"/>
<name>A0A0P1B6Z1_PLAHL</name>
<organism evidence="1 2">
    <name type="scientific">Plasmopara halstedii</name>
    <name type="common">Downy mildew of sunflower</name>
    <dbReference type="NCBI Taxonomy" id="4781"/>
    <lineage>
        <taxon>Eukaryota</taxon>
        <taxon>Sar</taxon>
        <taxon>Stramenopiles</taxon>
        <taxon>Oomycota</taxon>
        <taxon>Peronosporomycetes</taxon>
        <taxon>Peronosporales</taxon>
        <taxon>Peronosporaceae</taxon>
        <taxon>Plasmopara</taxon>
    </lineage>
</organism>
<accession>A0A0P1B6Z1</accession>